<dbReference type="InterPro" id="IPR057326">
    <property type="entry name" value="KR_dom"/>
</dbReference>
<keyword evidence="8" id="KW-0275">Fatty acid biosynthesis</keyword>
<feature type="binding site" evidence="7">
    <location>
        <begin position="158"/>
        <end position="162"/>
    </location>
    <ligand>
        <name>NADP(+)</name>
        <dbReference type="ChEBI" id="CHEBI:58349"/>
    </ligand>
</feature>
<dbReference type="InterPro" id="IPR011284">
    <property type="entry name" value="3oxo_ACP_reduc"/>
</dbReference>
<dbReference type="GO" id="GO:0030497">
    <property type="term" value="P:fatty acid elongation"/>
    <property type="evidence" value="ECO:0007669"/>
    <property type="project" value="TreeGrafter"/>
</dbReference>
<comment type="function">
    <text evidence="8">Catalyzes the NADPH-dependent reduction of beta-ketoacyl-ACP substrates to beta-hydroxyacyl-ACP products, the first reductive step in the elongation cycle of fatty acid biosynthesis.</text>
</comment>
<evidence type="ECO:0000256" key="4">
    <source>
        <dbReference type="ARBA" id="ARBA00023002"/>
    </source>
</evidence>
<reference evidence="10" key="2">
    <citation type="journal article" date="2021" name="PeerJ">
        <title>Extensive microbial diversity within the chicken gut microbiome revealed by metagenomics and culture.</title>
        <authorList>
            <person name="Gilroy R."/>
            <person name="Ravi A."/>
            <person name="Getino M."/>
            <person name="Pursley I."/>
            <person name="Horton D.L."/>
            <person name="Alikhan N.F."/>
            <person name="Baker D."/>
            <person name="Gharbi K."/>
            <person name="Hall N."/>
            <person name="Watson M."/>
            <person name="Adriaenssens E.M."/>
            <person name="Foster-Nyarko E."/>
            <person name="Jarju S."/>
            <person name="Secka A."/>
            <person name="Antonio M."/>
            <person name="Oren A."/>
            <person name="Chaudhuri R.R."/>
            <person name="La Ragione R."/>
            <person name="Hildebrand F."/>
            <person name="Pallen M.J."/>
        </authorList>
    </citation>
    <scope>NUCLEOTIDE SEQUENCE</scope>
    <source>
        <strain evidence="10">ChiHcec3-6078</strain>
    </source>
</reference>
<evidence type="ECO:0000313" key="10">
    <source>
        <dbReference type="EMBL" id="HIU26429.1"/>
    </source>
</evidence>
<dbReference type="EC" id="1.1.1.100" evidence="2 8"/>
<comment type="caution">
    <text evidence="10">The sequence shown here is derived from an EMBL/GenBank/DDBJ whole genome shotgun (WGS) entry which is preliminary data.</text>
</comment>
<comment type="similarity">
    <text evidence="1 8">Belongs to the short-chain dehydrogenases/reductases (SDR) family.</text>
</comment>
<dbReference type="CDD" id="cd05333">
    <property type="entry name" value="BKR_SDR_c"/>
    <property type="match status" value="1"/>
</dbReference>
<evidence type="ECO:0000256" key="2">
    <source>
        <dbReference type="ARBA" id="ARBA00012948"/>
    </source>
</evidence>
<evidence type="ECO:0000256" key="8">
    <source>
        <dbReference type="RuleBase" id="RU366074"/>
    </source>
</evidence>
<feature type="domain" description="Ketoreductase" evidence="9">
    <location>
        <begin position="9"/>
        <end position="194"/>
    </location>
</feature>
<keyword evidence="8" id="KW-0443">Lipid metabolism</keyword>
<sequence>MWNLFEEGSVALVTGGARGIGRAIALELAAQGADVAVNYRGSVNKAESLKEEIEAMGRRALIVQADVRERDNVKKLFKAVKKEFGRLDMLVNNAGIIKDGYLIMMSEESFWSVVETNLGGAFRVTQEALQMMCSARRGAIVNIASTSGVAGQEGQTNYSASKGGIIAFSKAVAKEYAKYGIRCNAVAPGFIETDMTSAKGAAETLKDKYMDLIPLGRFGSPEDVANAAAFLLSDRSGYITGKVLTVDGGLIG</sequence>
<evidence type="ECO:0000256" key="7">
    <source>
        <dbReference type="PIRSR" id="PIRSR611284-2"/>
    </source>
</evidence>
<dbReference type="Gene3D" id="3.40.50.720">
    <property type="entry name" value="NAD(P)-binding Rossmann-like Domain"/>
    <property type="match status" value="1"/>
</dbReference>
<evidence type="ECO:0000259" key="9">
    <source>
        <dbReference type="SMART" id="SM00822"/>
    </source>
</evidence>
<dbReference type="GO" id="GO:0051287">
    <property type="term" value="F:NAD binding"/>
    <property type="evidence" value="ECO:0007669"/>
    <property type="project" value="UniProtKB-UniRule"/>
</dbReference>
<dbReference type="PRINTS" id="PR00080">
    <property type="entry name" value="SDRFAMILY"/>
</dbReference>
<keyword evidence="4 8" id="KW-0560">Oxidoreductase</keyword>
<dbReference type="FunFam" id="3.40.50.720:FF:000115">
    <property type="entry name" value="3-oxoacyl-[acyl-carrier-protein] reductase FabG"/>
    <property type="match status" value="1"/>
</dbReference>
<dbReference type="EMBL" id="DVMP01000149">
    <property type="protein sequence ID" value="HIU26429.1"/>
    <property type="molecule type" value="Genomic_DNA"/>
</dbReference>
<dbReference type="PANTHER" id="PTHR42760:SF135">
    <property type="entry name" value="BLL7886 PROTEIN"/>
    <property type="match status" value="1"/>
</dbReference>
<evidence type="ECO:0000256" key="1">
    <source>
        <dbReference type="ARBA" id="ARBA00006484"/>
    </source>
</evidence>
<comment type="catalytic activity">
    <reaction evidence="5 8">
        <text>a (3R)-hydroxyacyl-[ACP] + NADP(+) = a 3-oxoacyl-[ACP] + NADPH + H(+)</text>
        <dbReference type="Rhea" id="RHEA:17397"/>
        <dbReference type="Rhea" id="RHEA-COMP:9916"/>
        <dbReference type="Rhea" id="RHEA-COMP:9945"/>
        <dbReference type="ChEBI" id="CHEBI:15378"/>
        <dbReference type="ChEBI" id="CHEBI:57783"/>
        <dbReference type="ChEBI" id="CHEBI:58349"/>
        <dbReference type="ChEBI" id="CHEBI:78776"/>
        <dbReference type="ChEBI" id="CHEBI:78827"/>
        <dbReference type="EC" id="1.1.1.100"/>
    </reaction>
</comment>
<proteinExistence type="inferred from homology"/>
<feature type="active site" description="Proton acceptor" evidence="6">
    <location>
        <position position="158"/>
    </location>
</feature>
<accession>A0A9D1I1X1</accession>
<evidence type="ECO:0000256" key="3">
    <source>
        <dbReference type="ARBA" id="ARBA00022857"/>
    </source>
</evidence>
<dbReference type="GO" id="GO:0004316">
    <property type="term" value="F:3-oxoacyl-[acyl-carrier-protein] reductase (NADPH) activity"/>
    <property type="evidence" value="ECO:0007669"/>
    <property type="project" value="UniProtKB-UniRule"/>
</dbReference>
<dbReference type="PANTHER" id="PTHR42760">
    <property type="entry name" value="SHORT-CHAIN DEHYDROGENASES/REDUCTASES FAMILY MEMBER"/>
    <property type="match status" value="1"/>
</dbReference>
<dbReference type="InterPro" id="IPR020904">
    <property type="entry name" value="Sc_DH/Rdtase_CS"/>
</dbReference>
<dbReference type="AlphaFoldDB" id="A0A9D1I1X1"/>
<dbReference type="PRINTS" id="PR00081">
    <property type="entry name" value="GDHRDH"/>
</dbReference>
<protein>
    <recommendedName>
        <fullName evidence="2 8">3-oxoacyl-[acyl-carrier-protein] reductase</fullName>
        <ecNumber evidence="2 8">1.1.1.100</ecNumber>
    </recommendedName>
</protein>
<dbReference type="Pfam" id="PF13561">
    <property type="entry name" value="adh_short_C2"/>
    <property type="match status" value="1"/>
</dbReference>
<dbReference type="Proteomes" id="UP000824090">
    <property type="component" value="Unassembled WGS sequence"/>
</dbReference>
<dbReference type="NCBIfam" id="NF005559">
    <property type="entry name" value="PRK07231.1"/>
    <property type="match status" value="1"/>
</dbReference>
<evidence type="ECO:0000256" key="5">
    <source>
        <dbReference type="ARBA" id="ARBA00048508"/>
    </source>
</evidence>
<evidence type="ECO:0000313" key="11">
    <source>
        <dbReference type="Proteomes" id="UP000824090"/>
    </source>
</evidence>
<dbReference type="InterPro" id="IPR036291">
    <property type="entry name" value="NAD(P)-bd_dom_sf"/>
</dbReference>
<reference evidence="10" key="1">
    <citation type="submission" date="2020-10" db="EMBL/GenBank/DDBJ databases">
        <authorList>
            <person name="Gilroy R."/>
        </authorList>
    </citation>
    <scope>NUCLEOTIDE SEQUENCE</scope>
    <source>
        <strain evidence="10">ChiHcec3-6078</strain>
    </source>
</reference>
<comment type="subunit">
    <text evidence="8">Homotetramer.</text>
</comment>
<dbReference type="PROSITE" id="PS00061">
    <property type="entry name" value="ADH_SHORT"/>
    <property type="match status" value="1"/>
</dbReference>
<dbReference type="NCBIfam" id="NF009466">
    <property type="entry name" value="PRK12826.1-2"/>
    <property type="match status" value="1"/>
</dbReference>
<dbReference type="InterPro" id="IPR002347">
    <property type="entry name" value="SDR_fam"/>
</dbReference>
<dbReference type="SUPFAM" id="SSF51735">
    <property type="entry name" value="NAD(P)-binding Rossmann-fold domains"/>
    <property type="match status" value="1"/>
</dbReference>
<organism evidence="10 11">
    <name type="scientific">Candidatus Allocopromorpha excrementigallinarum</name>
    <dbReference type="NCBI Taxonomy" id="2840742"/>
    <lineage>
        <taxon>Bacteria</taxon>
        <taxon>Bacillati</taxon>
        <taxon>Bacillota</taxon>
        <taxon>Clostridia</taxon>
        <taxon>Eubacteriales</taxon>
        <taxon>Eubacteriaceae</taxon>
        <taxon>Eubacteriaceae incertae sedis</taxon>
        <taxon>Candidatus Allocopromorpha</taxon>
    </lineage>
</organism>
<feature type="binding site" evidence="7">
    <location>
        <begin position="15"/>
        <end position="18"/>
    </location>
    <ligand>
        <name>NADP(+)</name>
        <dbReference type="ChEBI" id="CHEBI:58349"/>
    </ligand>
</feature>
<feature type="binding site" evidence="7">
    <location>
        <position position="93"/>
    </location>
    <ligand>
        <name>NADP(+)</name>
        <dbReference type="ChEBI" id="CHEBI:58349"/>
    </ligand>
</feature>
<dbReference type="SMART" id="SM00822">
    <property type="entry name" value="PKS_KR"/>
    <property type="match status" value="1"/>
</dbReference>
<keyword evidence="8" id="KW-0444">Lipid biosynthesis</keyword>
<name>A0A9D1I1X1_9FIRM</name>
<evidence type="ECO:0000256" key="6">
    <source>
        <dbReference type="PIRSR" id="PIRSR611284-1"/>
    </source>
</evidence>
<comment type="pathway">
    <text evidence="8">Lipid metabolism; fatty acid biosynthesis.</text>
</comment>
<feature type="binding site" evidence="7">
    <location>
        <position position="191"/>
    </location>
    <ligand>
        <name>NADP(+)</name>
        <dbReference type="ChEBI" id="CHEBI:58349"/>
    </ligand>
</feature>
<dbReference type="NCBIfam" id="TIGR01830">
    <property type="entry name" value="3oxo_ACP_reduc"/>
    <property type="match status" value="1"/>
</dbReference>
<keyword evidence="3 7" id="KW-0521">NADP</keyword>
<gene>
    <name evidence="10" type="primary">fabG</name>
    <name evidence="10" type="ORF">IAC50_08065</name>
</gene>
<keyword evidence="8" id="KW-0276">Fatty acid metabolism</keyword>